<protein>
    <recommendedName>
        <fullName evidence="2">exoribonuclease II</fullName>
        <ecNumber evidence="2">3.1.13.1</ecNumber>
    </recommendedName>
</protein>
<keyword evidence="7" id="KW-0694">RNA-binding</keyword>
<dbReference type="PROSITE" id="PS01175">
    <property type="entry name" value="RIBONUCLEASE_II"/>
    <property type="match status" value="1"/>
</dbReference>
<dbReference type="AlphaFoldDB" id="A0A3B0RXC1"/>
<dbReference type="PROSITE" id="PS50126">
    <property type="entry name" value="S1"/>
    <property type="match status" value="1"/>
</dbReference>
<dbReference type="CDD" id="cd04471">
    <property type="entry name" value="S1_RNase_R"/>
    <property type="match status" value="1"/>
</dbReference>
<dbReference type="InterPro" id="IPR022966">
    <property type="entry name" value="RNase_II/R_CS"/>
</dbReference>
<dbReference type="InterPro" id="IPR012340">
    <property type="entry name" value="NA-bd_OB-fold"/>
</dbReference>
<dbReference type="PANTHER" id="PTHR23355">
    <property type="entry name" value="RIBONUCLEASE"/>
    <property type="match status" value="1"/>
</dbReference>
<keyword evidence="6" id="KW-0269">Exonuclease</keyword>
<evidence type="ECO:0000256" key="3">
    <source>
        <dbReference type="ARBA" id="ARBA00022490"/>
    </source>
</evidence>
<evidence type="ECO:0000256" key="8">
    <source>
        <dbReference type="SAM" id="MobiDB-lite"/>
    </source>
</evidence>
<feature type="compositionally biased region" description="Basic residues" evidence="8">
    <location>
        <begin position="755"/>
        <end position="771"/>
    </location>
</feature>
<dbReference type="GO" id="GO:0005829">
    <property type="term" value="C:cytosol"/>
    <property type="evidence" value="ECO:0007669"/>
    <property type="project" value="TreeGrafter"/>
</dbReference>
<proteinExistence type="inferred from homology"/>
<gene>
    <name evidence="10" type="ORF">MNBD_ALPHA08-619</name>
</gene>
<evidence type="ECO:0000256" key="5">
    <source>
        <dbReference type="ARBA" id="ARBA00022801"/>
    </source>
</evidence>
<dbReference type="Pfam" id="PF00773">
    <property type="entry name" value="RNB"/>
    <property type="match status" value="1"/>
</dbReference>
<evidence type="ECO:0000256" key="2">
    <source>
        <dbReference type="ARBA" id="ARBA00012163"/>
    </source>
</evidence>
<dbReference type="PANTHER" id="PTHR23355:SF9">
    <property type="entry name" value="DIS3-LIKE EXONUCLEASE 2"/>
    <property type="match status" value="1"/>
</dbReference>
<dbReference type="Gene3D" id="2.40.50.140">
    <property type="entry name" value="Nucleic acid-binding proteins"/>
    <property type="match status" value="1"/>
</dbReference>
<feature type="region of interest" description="Disordered" evidence="8">
    <location>
        <begin position="743"/>
        <end position="771"/>
    </location>
</feature>
<dbReference type="InterPro" id="IPR004476">
    <property type="entry name" value="RNase_II/RNase_R"/>
</dbReference>
<comment type="catalytic activity">
    <reaction evidence="1">
        <text>Exonucleolytic cleavage in the 3'- to 5'-direction to yield nucleoside 5'-phosphates.</text>
        <dbReference type="EC" id="3.1.13.1"/>
    </reaction>
</comment>
<evidence type="ECO:0000256" key="6">
    <source>
        <dbReference type="ARBA" id="ARBA00022839"/>
    </source>
</evidence>
<dbReference type="InterPro" id="IPR050180">
    <property type="entry name" value="RNR_Ribonuclease"/>
</dbReference>
<dbReference type="SMART" id="SM00316">
    <property type="entry name" value="S1"/>
    <property type="match status" value="1"/>
</dbReference>
<dbReference type="NCBIfam" id="TIGR00358">
    <property type="entry name" value="3_prime_RNase"/>
    <property type="match status" value="1"/>
</dbReference>
<dbReference type="GO" id="GO:0008859">
    <property type="term" value="F:exoribonuclease II activity"/>
    <property type="evidence" value="ECO:0007669"/>
    <property type="project" value="UniProtKB-EC"/>
</dbReference>
<dbReference type="EMBL" id="UOEC01000153">
    <property type="protein sequence ID" value="VAV98544.1"/>
    <property type="molecule type" value="Genomic_DNA"/>
</dbReference>
<evidence type="ECO:0000256" key="1">
    <source>
        <dbReference type="ARBA" id="ARBA00001849"/>
    </source>
</evidence>
<sequence>MAKQPKNTKNKKLSKKKKNKKSAFKLPSEEDIQKFAASMDGLIGKEAIARHFKLKNDQRAGLKGLLKRMRDNGKLAPLPEKKPTFASGPTKLKPTAVLRVTGLDKDGEVKLEPANWDVKQQGEPPEIFLHEAPKQGGRRSIGQPPAQGDLILARLTPVKGSSNTYNARTLKRLEDNREALLGVIRQSGDSLRVVPTEKKSRFDYEVSRNQSLQAKPGDLVRFDLQSGRPGSFRRAKVLERLGNIDDFQNISLIALTEQGIPVEMPEDVAAQAAAFKPFKPVKNGDHKDMRQVPLITIDPPDAKDHDDAVWAERDDDAQNPGGVKIIVAIADVAYYVRAQTRLDEEAQKRGNSTYLPDRVVPMLPEKLSNELCSLKDGVDRPALACFMTFDKKGKKLHHHFDRIVMKSAAKLSYREAQDAIDGKPGDVAGPLLEGVLKPLWAAYEILKKGRDKRQPLNLELPERKLIFNKHGLMSDVIIADRFDAHKLVEEFMIQANVAAAESLEKHKVPVIYRIHDAPAPEKLIALADFLKTLDLTGPKGQVVKPANFNSILAKVAGGEYEHVVNQVVLRSQSQAVYTTENLGHFGLNLRRYAHFTSPIRRYADLTVHRGLIRAYNLGKDGLSGGEVAQLEEIAQEISKTERRSMVAERDTKDRMIAGFLAEKIDSTFSGRIGGIAGAGLFITLEGTGADGFIPVSTLEGDYFIHDEPGMAMVGERTGETYKIGDKVTVKLVKATPVSGGMQMEMISKGKPGKPMQRKKRRFSRSSGPRRR</sequence>
<accession>A0A3B0RXC1</accession>
<dbReference type="GO" id="GO:0003723">
    <property type="term" value="F:RNA binding"/>
    <property type="evidence" value="ECO:0007669"/>
    <property type="project" value="UniProtKB-KW"/>
</dbReference>
<dbReference type="HAMAP" id="MF_01895">
    <property type="entry name" value="RNase_R"/>
    <property type="match status" value="1"/>
</dbReference>
<feature type="domain" description="S1 motif" evidence="9">
    <location>
        <begin position="665"/>
        <end position="746"/>
    </location>
</feature>
<keyword evidence="4" id="KW-0540">Nuclease</keyword>
<evidence type="ECO:0000259" key="9">
    <source>
        <dbReference type="PROSITE" id="PS50126"/>
    </source>
</evidence>
<dbReference type="InterPro" id="IPR003029">
    <property type="entry name" value="S1_domain"/>
</dbReference>
<keyword evidence="5" id="KW-0378">Hydrolase</keyword>
<evidence type="ECO:0000313" key="10">
    <source>
        <dbReference type="EMBL" id="VAV98544.1"/>
    </source>
</evidence>
<organism evidence="10">
    <name type="scientific">hydrothermal vent metagenome</name>
    <dbReference type="NCBI Taxonomy" id="652676"/>
    <lineage>
        <taxon>unclassified sequences</taxon>
        <taxon>metagenomes</taxon>
        <taxon>ecological metagenomes</taxon>
    </lineage>
</organism>
<dbReference type="EC" id="3.1.13.1" evidence="2"/>
<name>A0A3B0RXC1_9ZZZZ</name>
<reference evidence="10" key="1">
    <citation type="submission" date="2018-06" db="EMBL/GenBank/DDBJ databases">
        <authorList>
            <person name="Zhirakovskaya E."/>
        </authorList>
    </citation>
    <scope>NUCLEOTIDE SEQUENCE</scope>
</reference>
<evidence type="ECO:0000256" key="7">
    <source>
        <dbReference type="ARBA" id="ARBA00022884"/>
    </source>
</evidence>
<dbReference type="GO" id="GO:0006402">
    <property type="term" value="P:mRNA catabolic process"/>
    <property type="evidence" value="ECO:0007669"/>
    <property type="project" value="TreeGrafter"/>
</dbReference>
<evidence type="ECO:0000256" key="4">
    <source>
        <dbReference type="ARBA" id="ARBA00022722"/>
    </source>
</evidence>
<keyword evidence="3" id="KW-0963">Cytoplasm</keyword>
<dbReference type="SMART" id="SM00955">
    <property type="entry name" value="RNB"/>
    <property type="match status" value="1"/>
</dbReference>
<dbReference type="NCBIfam" id="TIGR02063">
    <property type="entry name" value="RNase_R"/>
    <property type="match status" value="1"/>
</dbReference>
<feature type="compositionally biased region" description="Basic residues" evidence="8">
    <location>
        <begin position="1"/>
        <end position="23"/>
    </location>
</feature>
<feature type="region of interest" description="Disordered" evidence="8">
    <location>
        <begin position="1"/>
        <end position="25"/>
    </location>
</feature>
<dbReference type="Pfam" id="PF00575">
    <property type="entry name" value="S1"/>
    <property type="match status" value="1"/>
</dbReference>
<dbReference type="InterPro" id="IPR001900">
    <property type="entry name" value="RNase_II/R"/>
</dbReference>
<dbReference type="InterPro" id="IPR011805">
    <property type="entry name" value="RNase_R"/>
</dbReference>
<dbReference type="SUPFAM" id="SSF50249">
    <property type="entry name" value="Nucleic acid-binding proteins"/>
    <property type="match status" value="2"/>
</dbReference>